<dbReference type="GO" id="GO:0005759">
    <property type="term" value="C:mitochondrial matrix"/>
    <property type="evidence" value="ECO:0007669"/>
    <property type="project" value="TreeGrafter"/>
</dbReference>
<dbReference type="Pfam" id="PF00285">
    <property type="entry name" value="Citrate_synt"/>
    <property type="match status" value="1"/>
</dbReference>
<dbReference type="SUPFAM" id="SSF48256">
    <property type="entry name" value="Citrate synthase"/>
    <property type="match status" value="1"/>
</dbReference>
<evidence type="ECO:0000256" key="4">
    <source>
        <dbReference type="RuleBase" id="RU000441"/>
    </source>
</evidence>
<dbReference type="GO" id="GO:0006101">
    <property type="term" value="P:citrate metabolic process"/>
    <property type="evidence" value="ECO:0007669"/>
    <property type="project" value="InterPro"/>
</dbReference>
<dbReference type="GO" id="GO:0046912">
    <property type="term" value="F:acyltransferase activity, acyl groups converted into alkyl on transfer"/>
    <property type="evidence" value="ECO:0007669"/>
    <property type="project" value="InterPro"/>
</dbReference>
<dbReference type="Gene3D" id="1.10.580.10">
    <property type="entry name" value="Citrate Synthase, domain 1"/>
    <property type="match status" value="1"/>
</dbReference>
<dbReference type="FunFam" id="1.10.580.10:FF:000001">
    <property type="entry name" value="Citrate synthase"/>
    <property type="match status" value="1"/>
</dbReference>
<accession>A0A077WVW9</accession>
<protein>
    <recommendedName>
        <fullName evidence="4">Citrate synthase</fullName>
    </recommendedName>
</protein>
<gene>
    <name evidence="5" type="ORF">LRAMOSA04039</name>
</gene>
<dbReference type="NCBIfam" id="NF007128">
    <property type="entry name" value="PRK09569.1"/>
    <property type="match status" value="1"/>
</dbReference>
<evidence type="ECO:0000256" key="3">
    <source>
        <dbReference type="PIRSR" id="PIRSR610109-1"/>
    </source>
</evidence>
<dbReference type="InterPro" id="IPR016142">
    <property type="entry name" value="Citrate_synth-like_lrg_a-sub"/>
</dbReference>
<dbReference type="NCBIfam" id="TIGR01793">
    <property type="entry name" value="cit_synth_euk"/>
    <property type="match status" value="1"/>
</dbReference>
<feature type="active site" evidence="3">
    <location>
        <position position="351"/>
    </location>
</feature>
<dbReference type="PANTHER" id="PTHR11739">
    <property type="entry name" value="CITRATE SYNTHASE"/>
    <property type="match status" value="1"/>
</dbReference>
<evidence type="ECO:0000313" key="5">
    <source>
        <dbReference type="EMBL" id="CDS11776.1"/>
    </source>
</evidence>
<dbReference type="GO" id="GO:0005975">
    <property type="term" value="P:carbohydrate metabolic process"/>
    <property type="evidence" value="ECO:0007669"/>
    <property type="project" value="TreeGrafter"/>
</dbReference>
<proteinExistence type="inferred from homology"/>
<dbReference type="FunFam" id="1.10.230.10:FF:000001">
    <property type="entry name" value="Citrate synthase"/>
    <property type="match status" value="1"/>
</dbReference>
<dbReference type="Gene3D" id="1.10.230.10">
    <property type="entry name" value="Cytochrome P450-Terp, domain 2"/>
    <property type="match status" value="1"/>
</dbReference>
<dbReference type="EMBL" id="LK023346">
    <property type="protein sequence ID" value="CDS11776.1"/>
    <property type="molecule type" value="Genomic_DNA"/>
</dbReference>
<feature type="active site" evidence="3">
    <location>
        <position position="406"/>
    </location>
</feature>
<keyword evidence="2 4" id="KW-0808">Transferase</keyword>
<dbReference type="InterPro" id="IPR010109">
    <property type="entry name" value="Citrate_synthase_euk"/>
</dbReference>
<organism evidence="5">
    <name type="scientific">Lichtheimia ramosa</name>
    <dbReference type="NCBI Taxonomy" id="688394"/>
    <lineage>
        <taxon>Eukaryota</taxon>
        <taxon>Fungi</taxon>
        <taxon>Fungi incertae sedis</taxon>
        <taxon>Mucoromycota</taxon>
        <taxon>Mucoromycotina</taxon>
        <taxon>Mucoromycetes</taxon>
        <taxon>Mucorales</taxon>
        <taxon>Lichtheimiaceae</taxon>
        <taxon>Lichtheimia</taxon>
    </lineage>
</organism>
<dbReference type="PROSITE" id="PS00480">
    <property type="entry name" value="CITRATE_SYNTHASE"/>
    <property type="match status" value="1"/>
</dbReference>
<dbReference type="PRINTS" id="PR00143">
    <property type="entry name" value="CITRTSNTHASE"/>
</dbReference>
<dbReference type="AlphaFoldDB" id="A0A077WVW9"/>
<dbReference type="GO" id="GO:0006099">
    <property type="term" value="P:tricarboxylic acid cycle"/>
    <property type="evidence" value="ECO:0007669"/>
    <property type="project" value="InterPro"/>
</dbReference>
<dbReference type="CDD" id="cd06105">
    <property type="entry name" value="ScCit1-2_like"/>
    <property type="match status" value="1"/>
</dbReference>
<reference evidence="5" key="1">
    <citation type="journal article" date="2014" name="Genome Announc.">
        <title>De novo whole-genome sequence and genome annotation of Lichtheimia ramosa.</title>
        <authorList>
            <person name="Linde J."/>
            <person name="Schwartze V."/>
            <person name="Binder U."/>
            <person name="Lass-Florl C."/>
            <person name="Voigt K."/>
            <person name="Horn F."/>
        </authorList>
    </citation>
    <scope>NUCLEOTIDE SEQUENCE</scope>
    <source>
        <strain evidence="5">JMRC FSU:6197</strain>
    </source>
</reference>
<dbReference type="InterPro" id="IPR019810">
    <property type="entry name" value="Citrate_synthase_AS"/>
</dbReference>
<dbReference type="InterPro" id="IPR016143">
    <property type="entry name" value="Citrate_synth-like_sm_a-sub"/>
</dbReference>
<sequence length="468" mass="51905">MSAAVRAFSSLKATATHHRVSLNTIASRAYASQAKSLKERFAELIPEKQAEVKEFRKAYGNKALGEVTVDQAYGGMRGIKGLIWEGSVLDPEEGIRFRGLTIPECQQQLPKAHEGGEPLPEGLYWLLLTGEVPTAEQVKGVSAEWAARSAIPSFVEELIDRCPKTLHPMSQFSLAINALQHESHFAKAYAEGIHKSNYWDPIFEDTMDLIAKLPNIAGRIYRNVYKDGKLASIDMDKDYSYNLAKVLGFSDNSEFVDLMRLYLTIHSDHEGGNVSAHTTHLVGSALSDPYLSFAAGLNGLAGPLHGLANQEVLRWTLKLKDTIGIDASDEQITKYLWDTLNSGQVVPGYGHAVLRKTDPRYTAQREFALKHLPDDPLFGLVSKLYHIIPGVLTEHGKTKNPWPNVDAHSGVLLQYYGLVEQDFYTVLFGVSRGIGVLAQICWDRALGMPLERPKSYSTAYLKKMFSAN</sequence>
<dbReference type="OrthoDB" id="8017587at2759"/>
<dbReference type="InterPro" id="IPR036969">
    <property type="entry name" value="Citrate_synthase_sf"/>
</dbReference>
<evidence type="ECO:0000256" key="1">
    <source>
        <dbReference type="ARBA" id="ARBA00010566"/>
    </source>
</evidence>
<dbReference type="InterPro" id="IPR002020">
    <property type="entry name" value="Citrate_synthase"/>
</dbReference>
<dbReference type="PANTHER" id="PTHR11739:SF8">
    <property type="entry name" value="CITRATE SYNTHASE, MITOCHONDRIAL"/>
    <property type="match status" value="1"/>
</dbReference>
<evidence type="ECO:0000256" key="2">
    <source>
        <dbReference type="ARBA" id="ARBA00022679"/>
    </source>
</evidence>
<name>A0A077WVW9_9FUNG</name>
<feature type="active site" evidence="3">
    <location>
        <position position="305"/>
    </location>
</feature>
<comment type="similarity">
    <text evidence="1 4">Belongs to the citrate synthase family.</text>
</comment>